<comment type="caution">
    <text evidence="4">The sequence shown here is derived from an EMBL/GenBank/DDBJ whole genome shotgun (WGS) entry which is preliminary data.</text>
</comment>
<dbReference type="Gene3D" id="3.30.70.330">
    <property type="match status" value="1"/>
</dbReference>
<feature type="domain" description="RRM" evidence="3">
    <location>
        <begin position="1"/>
        <end position="74"/>
    </location>
</feature>
<feature type="compositionally biased region" description="Basic and acidic residues" evidence="2">
    <location>
        <begin position="178"/>
        <end position="197"/>
    </location>
</feature>
<dbReference type="InterPro" id="IPR035979">
    <property type="entry name" value="RBD_domain_sf"/>
</dbReference>
<evidence type="ECO:0000259" key="3">
    <source>
        <dbReference type="PROSITE" id="PS50102"/>
    </source>
</evidence>
<reference evidence="5" key="1">
    <citation type="journal article" date="2024" name="IScience">
        <title>Strigolactones Initiate the Formation of Haustorium-like Structures in Castilleja.</title>
        <authorList>
            <person name="Buerger M."/>
            <person name="Peterson D."/>
            <person name="Chory J."/>
        </authorList>
    </citation>
    <scope>NUCLEOTIDE SEQUENCE [LARGE SCALE GENOMIC DNA]</scope>
</reference>
<dbReference type="Proteomes" id="UP001632038">
    <property type="component" value="Unassembled WGS sequence"/>
</dbReference>
<accession>A0ABD3DYP4</accession>
<feature type="compositionally biased region" description="Basic and acidic residues" evidence="2">
    <location>
        <begin position="111"/>
        <end position="124"/>
    </location>
</feature>
<dbReference type="PANTHER" id="PTHR48038:SF2">
    <property type="entry name" value="OS02G0536400 PROTEIN"/>
    <property type="match status" value="1"/>
</dbReference>
<dbReference type="InterPro" id="IPR012677">
    <property type="entry name" value="Nucleotide-bd_a/b_plait_sf"/>
</dbReference>
<dbReference type="EMBL" id="JAVIJP010000011">
    <property type="protein sequence ID" value="KAL3646906.1"/>
    <property type="molecule type" value="Genomic_DNA"/>
</dbReference>
<dbReference type="CDD" id="cd00590">
    <property type="entry name" value="RRM_SF"/>
    <property type="match status" value="1"/>
</dbReference>
<protein>
    <recommendedName>
        <fullName evidence="3">RRM domain-containing protein</fullName>
    </recommendedName>
</protein>
<organism evidence="4 5">
    <name type="scientific">Castilleja foliolosa</name>
    <dbReference type="NCBI Taxonomy" id="1961234"/>
    <lineage>
        <taxon>Eukaryota</taxon>
        <taxon>Viridiplantae</taxon>
        <taxon>Streptophyta</taxon>
        <taxon>Embryophyta</taxon>
        <taxon>Tracheophyta</taxon>
        <taxon>Spermatophyta</taxon>
        <taxon>Magnoliopsida</taxon>
        <taxon>eudicotyledons</taxon>
        <taxon>Gunneridae</taxon>
        <taxon>Pentapetalae</taxon>
        <taxon>asterids</taxon>
        <taxon>lamiids</taxon>
        <taxon>Lamiales</taxon>
        <taxon>Orobanchaceae</taxon>
        <taxon>Pedicularideae</taxon>
        <taxon>Castillejinae</taxon>
        <taxon>Castilleja</taxon>
    </lineage>
</organism>
<feature type="compositionally biased region" description="Basic and acidic residues" evidence="2">
    <location>
        <begin position="334"/>
        <end position="345"/>
    </location>
</feature>
<feature type="region of interest" description="Disordered" evidence="2">
    <location>
        <begin position="97"/>
        <end position="124"/>
    </location>
</feature>
<keyword evidence="5" id="KW-1185">Reference proteome</keyword>
<evidence type="ECO:0000313" key="4">
    <source>
        <dbReference type="EMBL" id="KAL3646906.1"/>
    </source>
</evidence>
<keyword evidence="1" id="KW-0694">RNA-binding</keyword>
<dbReference type="PROSITE" id="PS50102">
    <property type="entry name" value="RRM"/>
    <property type="match status" value="1"/>
</dbReference>
<feature type="compositionally biased region" description="Basic and acidic residues" evidence="2">
    <location>
        <begin position="366"/>
        <end position="390"/>
    </location>
</feature>
<dbReference type="GO" id="GO:0003723">
    <property type="term" value="F:RNA binding"/>
    <property type="evidence" value="ECO:0007669"/>
    <property type="project" value="UniProtKB-UniRule"/>
</dbReference>
<dbReference type="Pfam" id="PF00076">
    <property type="entry name" value="RRM_1"/>
    <property type="match status" value="1"/>
</dbReference>
<evidence type="ECO:0000313" key="5">
    <source>
        <dbReference type="Proteomes" id="UP001632038"/>
    </source>
</evidence>
<sequence length="514" mass="58539">MSLFIGNLSTRSRPDVLEHALQRVFRRFGTCNIRLKEKYGFVDYDYPASAEKALKTLQGTRICGAPINLSWSKQQSTAPQSFSQGVKSYEPSRRNFYPVRQNADLSVGPTNRRDYETSPKNPHFEARKLSSSILVNKSNCHRPFDRNVYDRKNDSVDNRWGEQVVDPTNGKYTENVDFDDRYKPHHHQSDSKREPDKRRHISPLAGHHAIRSRSRESEKVAATSRKRQKRHYESRDINHLEGANKGPSPSLVHSDYTSSSSRSRSRMLRSFSRSPSVHSKKTSQFSSLSKSKSGHSGTKTSSSRSTSRSKSPNSSLLPVEQDSKDYVENAVSVDHSKDKFEEESWAKSGTGTFKPENIKPAVDTESETKHSESESDDTKKDLSENDHIIDDVGLHGVEEKKDSDKEDFVGVHVLGTKSDASTRSNASKSTRMSSEEMYMVLQHYGLQLPDKNEKDMPVETYFGSARLWPWEMVYYRRLKKGSISTENYSRRVAQNQEFGIVDKFIRSSSGWGEN</sequence>
<gene>
    <name evidence="4" type="ORF">CASFOL_009450</name>
</gene>
<dbReference type="SUPFAM" id="SSF54928">
    <property type="entry name" value="RNA-binding domain, RBD"/>
    <property type="match status" value="1"/>
</dbReference>
<feature type="region of interest" description="Disordered" evidence="2">
    <location>
        <begin position="159"/>
        <end position="390"/>
    </location>
</feature>
<dbReference type="PANTHER" id="PTHR48038">
    <property type="entry name" value="RIBONUCLEOPROTEIN RB97D"/>
    <property type="match status" value="1"/>
</dbReference>
<feature type="compositionally biased region" description="Low complexity" evidence="2">
    <location>
        <begin position="258"/>
        <end position="315"/>
    </location>
</feature>
<dbReference type="InterPro" id="IPR000504">
    <property type="entry name" value="RRM_dom"/>
</dbReference>
<evidence type="ECO:0000256" key="1">
    <source>
        <dbReference type="PROSITE-ProRule" id="PRU00176"/>
    </source>
</evidence>
<dbReference type="SMART" id="SM00360">
    <property type="entry name" value="RRM"/>
    <property type="match status" value="1"/>
</dbReference>
<proteinExistence type="predicted"/>
<evidence type="ECO:0000256" key="2">
    <source>
        <dbReference type="SAM" id="MobiDB-lite"/>
    </source>
</evidence>
<name>A0ABD3DYP4_9LAMI</name>
<dbReference type="AlphaFoldDB" id="A0ABD3DYP4"/>